<dbReference type="Pfam" id="PF03374">
    <property type="entry name" value="ANT"/>
    <property type="match status" value="1"/>
</dbReference>
<sequence>MKPRDEYINKVFESSSLVQLSEAAKLLGLGIGRNTLYAVLREKKMIFQNSTEPIQYYVDKGYFVMKQELKQIPVNGIMVPKVVSQTFVTQKGLAYIAKILNVITTNQNQKS</sequence>
<name>A0A9Q6ZEZ4_MYROD</name>
<dbReference type="Proteomes" id="UP000596202">
    <property type="component" value="Chromosome"/>
</dbReference>
<reference evidence="2 3" key="1">
    <citation type="submission" date="2021-01" db="EMBL/GenBank/DDBJ databases">
        <title>FDA dAtabase for Regulatory Grade micrObial Sequences (FDA-ARGOS): Supporting development and validation of Infectious Disease Dx tests.</title>
        <authorList>
            <person name="Sproer C."/>
            <person name="Gronow S."/>
            <person name="Severitt S."/>
            <person name="Schroder I."/>
            <person name="Tallon L."/>
            <person name="Sadzewicz L."/>
            <person name="Zhao X."/>
            <person name="Boylan J."/>
            <person name="Ott S."/>
            <person name="Bowen H."/>
            <person name="Vavikolanu K."/>
            <person name="Mehta A."/>
            <person name="Aluvathingal J."/>
            <person name="Nadendla S."/>
            <person name="Lowell S."/>
            <person name="Myers T."/>
            <person name="Yan Y."/>
            <person name="Sichtig H."/>
        </authorList>
    </citation>
    <scope>NUCLEOTIDE SEQUENCE [LARGE SCALE GENOMIC DNA]</scope>
    <source>
        <strain evidence="2 3">FDAARGOS_1131</strain>
    </source>
</reference>
<dbReference type="EMBL" id="CP068108">
    <property type="protein sequence ID" value="QQT98918.1"/>
    <property type="molecule type" value="Genomic_DNA"/>
</dbReference>
<gene>
    <name evidence="2" type="ORF">I6I88_11905</name>
</gene>
<proteinExistence type="predicted"/>
<evidence type="ECO:0000259" key="1">
    <source>
        <dbReference type="Pfam" id="PF03374"/>
    </source>
</evidence>
<evidence type="ECO:0000313" key="2">
    <source>
        <dbReference type="EMBL" id="QQT98918.1"/>
    </source>
</evidence>
<dbReference type="GeneID" id="93528367"/>
<evidence type="ECO:0000313" key="3">
    <source>
        <dbReference type="Proteomes" id="UP000596202"/>
    </source>
</evidence>
<dbReference type="InterPro" id="IPR005039">
    <property type="entry name" value="Ant_C"/>
</dbReference>
<dbReference type="GO" id="GO:0003677">
    <property type="term" value="F:DNA binding"/>
    <property type="evidence" value="ECO:0007669"/>
    <property type="project" value="InterPro"/>
</dbReference>
<dbReference type="RefSeq" id="WP_006264986.1">
    <property type="nucleotide sequence ID" value="NZ_CP068108.1"/>
</dbReference>
<protein>
    <submittedName>
        <fullName evidence="2">Phage antirepressor KilAC domain-containing protein</fullName>
    </submittedName>
</protein>
<accession>A0A9Q6ZEZ4</accession>
<organism evidence="2 3">
    <name type="scientific">Myroides odoratus</name>
    <name type="common">Flavobacterium odoratum</name>
    <dbReference type="NCBI Taxonomy" id="256"/>
    <lineage>
        <taxon>Bacteria</taxon>
        <taxon>Pseudomonadati</taxon>
        <taxon>Bacteroidota</taxon>
        <taxon>Flavobacteriia</taxon>
        <taxon>Flavobacteriales</taxon>
        <taxon>Flavobacteriaceae</taxon>
        <taxon>Myroides</taxon>
    </lineage>
</organism>
<feature type="domain" description="Antirepressor protein C-terminal" evidence="1">
    <location>
        <begin position="1"/>
        <end position="100"/>
    </location>
</feature>
<dbReference type="AlphaFoldDB" id="A0A9Q6ZEZ4"/>